<evidence type="ECO:0000256" key="1">
    <source>
        <dbReference type="SAM" id="SignalP"/>
    </source>
</evidence>
<feature type="signal peptide" evidence="1">
    <location>
        <begin position="1"/>
        <end position="17"/>
    </location>
</feature>
<dbReference type="AlphaFoldDB" id="A0AAV2J184"/>
<name>A0AAV2J184_KNICA</name>
<keyword evidence="3" id="KW-1185">Reference proteome</keyword>
<protein>
    <recommendedName>
        <fullName evidence="4">Ig-like domain-containing protein</fullName>
    </recommendedName>
</protein>
<sequence length="206" mass="23453">MFLLSSLLILLWTKTQGLQVSPDRSVFFRWETVELQCDEPDWILLRITRLDSGTRCGQHWGEPRPLRCFIRYMDPMDSGWYWCESGEGKIKGSRNITVLDQFGPPTTSPPRTMSGALFSTETLSPSAELSPPSQRPLAVAVLCRLLVLCPYVVSTVLMLSLCRHTRSGPRFSEKKERRVMMMSAETAIGLEERTDDITVVTTEHHF</sequence>
<dbReference type="EMBL" id="OZ035832">
    <property type="protein sequence ID" value="CAL1570171.1"/>
    <property type="molecule type" value="Genomic_DNA"/>
</dbReference>
<organism evidence="2 3">
    <name type="scientific">Knipowitschia caucasica</name>
    <name type="common">Caucasian dwarf goby</name>
    <name type="synonym">Pomatoschistus caucasicus</name>
    <dbReference type="NCBI Taxonomy" id="637954"/>
    <lineage>
        <taxon>Eukaryota</taxon>
        <taxon>Metazoa</taxon>
        <taxon>Chordata</taxon>
        <taxon>Craniata</taxon>
        <taxon>Vertebrata</taxon>
        <taxon>Euteleostomi</taxon>
        <taxon>Actinopterygii</taxon>
        <taxon>Neopterygii</taxon>
        <taxon>Teleostei</taxon>
        <taxon>Neoteleostei</taxon>
        <taxon>Acanthomorphata</taxon>
        <taxon>Gobiaria</taxon>
        <taxon>Gobiiformes</taxon>
        <taxon>Gobioidei</taxon>
        <taxon>Gobiidae</taxon>
        <taxon>Gobiinae</taxon>
        <taxon>Knipowitschia</taxon>
    </lineage>
</organism>
<keyword evidence="1" id="KW-0732">Signal</keyword>
<dbReference type="Proteomes" id="UP001497482">
    <property type="component" value="Chromosome 10"/>
</dbReference>
<accession>A0AAV2J184</accession>
<evidence type="ECO:0008006" key="4">
    <source>
        <dbReference type="Google" id="ProtNLM"/>
    </source>
</evidence>
<feature type="chain" id="PRO_5043696455" description="Ig-like domain-containing protein" evidence="1">
    <location>
        <begin position="18"/>
        <end position="206"/>
    </location>
</feature>
<proteinExistence type="predicted"/>
<gene>
    <name evidence="2" type="ORF">KC01_LOCUS2506</name>
</gene>
<evidence type="ECO:0000313" key="3">
    <source>
        <dbReference type="Proteomes" id="UP001497482"/>
    </source>
</evidence>
<reference evidence="2 3" key="1">
    <citation type="submission" date="2024-04" db="EMBL/GenBank/DDBJ databases">
        <authorList>
            <person name="Waldvogel A.-M."/>
            <person name="Schoenle A."/>
        </authorList>
    </citation>
    <scope>NUCLEOTIDE SEQUENCE [LARGE SCALE GENOMIC DNA]</scope>
</reference>
<evidence type="ECO:0000313" key="2">
    <source>
        <dbReference type="EMBL" id="CAL1570171.1"/>
    </source>
</evidence>